<gene>
    <name evidence="1" type="ORF">Taro_040292</name>
</gene>
<proteinExistence type="predicted"/>
<evidence type="ECO:0000313" key="1">
    <source>
        <dbReference type="EMBL" id="MQM07457.1"/>
    </source>
</evidence>
<comment type="caution">
    <text evidence="1">The sequence shown here is derived from an EMBL/GenBank/DDBJ whole genome shotgun (WGS) entry which is preliminary data.</text>
</comment>
<accession>A0A843WIP4</accession>
<organism evidence="1 2">
    <name type="scientific">Colocasia esculenta</name>
    <name type="common">Wild taro</name>
    <name type="synonym">Arum esculentum</name>
    <dbReference type="NCBI Taxonomy" id="4460"/>
    <lineage>
        <taxon>Eukaryota</taxon>
        <taxon>Viridiplantae</taxon>
        <taxon>Streptophyta</taxon>
        <taxon>Embryophyta</taxon>
        <taxon>Tracheophyta</taxon>
        <taxon>Spermatophyta</taxon>
        <taxon>Magnoliopsida</taxon>
        <taxon>Liliopsida</taxon>
        <taxon>Araceae</taxon>
        <taxon>Aroideae</taxon>
        <taxon>Colocasieae</taxon>
        <taxon>Colocasia</taxon>
    </lineage>
</organism>
<keyword evidence="2" id="KW-1185">Reference proteome</keyword>
<dbReference type="AlphaFoldDB" id="A0A843WIP4"/>
<protein>
    <submittedName>
        <fullName evidence="1">Uncharacterized protein</fullName>
    </submittedName>
</protein>
<reference evidence="1" key="1">
    <citation type="submission" date="2017-07" db="EMBL/GenBank/DDBJ databases">
        <title>Taro Niue Genome Assembly and Annotation.</title>
        <authorList>
            <person name="Atibalentja N."/>
            <person name="Keating K."/>
            <person name="Fields C.J."/>
        </authorList>
    </citation>
    <scope>NUCLEOTIDE SEQUENCE</scope>
    <source>
        <strain evidence="1">Niue_2</strain>
        <tissue evidence="1">Leaf</tissue>
    </source>
</reference>
<feature type="non-terminal residue" evidence="1">
    <location>
        <position position="130"/>
    </location>
</feature>
<name>A0A843WIP4_COLES</name>
<evidence type="ECO:0000313" key="2">
    <source>
        <dbReference type="Proteomes" id="UP000652761"/>
    </source>
</evidence>
<sequence>MVEDVAWDGYDRSVSQRACSAPFGHTFRAGDPHGGRTCCSVILRVVPRSRVTVPVRKPPADELGSASPRMTGAWVSFHLIRTEAWDRVRRPHQKGKTLMGLDVMGLGVGAKANARNVSRSCLKRRHDGRA</sequence>
<dbReference type="EMBL" id="NMUH01003875">
    <property type="protein sequence ID" value="MQM07457.1"/>
    <property type="molecule type" value="Genomic_DNA"/>
</dbReference>
<dbReference type="Proteomes" id="UP000652761">
    <property type="component" value="Unassembled WGS sequence"/>
</dbReference>